<keyword evidence="2" id="KW-0813">Transport</keyword>
<proteinExistence type="predicted"/>
<dbReference type="GO" id="GO:0005886">
    <property type="term" value="C:plasma membrane"/>
    <property type="evidence" value="ECO:0007669"/>
    <property type="project" value="TreeGrafter"/>
</dbReference>
<feature type="region of interest" description="Disordered" evidence="7">
    <location>
        <begin position="184"/>
        <end position="212"/>
    </location>
</feature>
<keyword evidence="3" id="KW-0812">Transmembrane</keyword>
<dbReference type="GO" id="GO:0042995">
    <property type="term" value="C:cell projection"/>
    <property type="evidence" value="ECO:0007669"/>
    <property type="project" value="TreeGrafter"/>
</dbReference>
<evidence type="ECO:0000256" key="3">
    <source>
        <dbReference type="ARBA" id="ARBA00022692"/>
    </source>
</evidence>
<comment type="caution">
    <text evidence="8">The sequence shown here is derived from an EMBL/GenBank/DDBJ whole genome shotgun (WGS) entry which is preliminary data.</text>
</comment>
<sequence>MQSDPPALKRTASSSPSNSLLYRGFLKAIDEVLRQPQHDCKYAVAAVMFEAFGVVGQVSFQKPTLWKVEQCFVLYSHHLKLFHSGKVLPHNFSSVPEMPLCPKGSLKCHPAGNLLVNDEHIFRFGRNGKKSEGKAVRPTLALKAAPISKPPCAHPARSPADARPLCSDSRSTFLKHWPQNWVRHRDRPEVSGPRKRAHSDTSKHGKRSSDSSFQVSLCAPFDAGEKRDAENTSKAEPSNGHGRPLDIVPSTEEKMMDRGQWGNKIEFVLSVAGEIIGLGNVWRFPYLCYKNGGGEL</sequence>
<dbReference type="InterPro" id="IPR037272">
    <property type="entry name" value="SNS_sf"/>
</dbReference>
<dbReference type="Proteomes" id="UP000250572">
    <property type="component" value="Unassembled WGS sequence"/>
</dbReference>
<evidence type="ECO:0000313" key="8">
    <source>
        <dbReference type="EMBL" id="PWA24591.1"/>
    </source>
</evidence>
<evidence type="ECO:0000256" key="2">
    <source>
        <dbReference type="ARBA" id="ARBA00022448"/>
    </source>
</evidence>
<keyword evidence="4" id="KW-1133">Transmembrane helix</keyword>
<keyword evidence="6" id="KW-0915">Sodium</keyword>
<evidence type="ECO:0000313" key="9">
    <source>
        <dbReference type="Proteomes" id="UP000250572"/>
    </source>
</evidence>
<accession>A0A315VN26</accession>
<keyword evidence="9" id="KW-1185">Reference proteome</keyword>
<reference evidence="8 9" key="1">
    <citation type="journal article" date="2018" name="G3 (Bethesda)">
        <title>A High-Quality Reference Genome for the Invasive Mosquitofish Gambusia affinis Using a Chicago Library.</title>
        <authorList>
            <person name="Hoffberg S.L."/>
            <person name="Troendle N.J."/>
            <person name="Glenn T.C."/>
            <person name="Mahmud O."/>
            <person name="Louha S."/>
            <person name="Chalopin D."/>
            <person name="Bennetzen J.L."/>
            <person name="Mauricio R."/>
        </authorList>
    </citation>
    <scope>NUCLEOTIDE SEQUENCE [LARGE SCALE GENOMIC DNA]</scope>
    <source>
        <strain evidence="8">NE01/NJP1002.9</strain>
        <tissue evidence="8">Muscle</tissue>
    </source>
</reference>
<protein>
    <recommendedName>
        <fullName evidence="10">Transporter</fullName>
    </recommendedName>
</protein>
<dbReference type="EMBL" id="NHOQ01001423">
    <property type="protein sequence ID" value="PWA24591.1"/>
    <property type="molecule type" value="Genomic_DNA"/>
</dbReference>
<dbReference type="SUPFAM" id="SSF161070">
    <property type="entry name" value="SNF-like"/>
    <property type="match status" value="1"/>
</dbReference>
<evidence type="ECO:0000256" key="4">
    <source>
        <dbReference type="ARBA" id="ARBA00022989"/>
    </source>
</evidence>
<gene>
    <name evidence="8" type="ORF">CCH79_00011724</name>
</gene>
<dbReference type="PANTHER" id="PTHR11616">
    <property type="entry name" value="SODIUM/CHLORIDE DEPENDENT TRANSPORTER"/>
    <property type="match status" value="1"/>
</dbReference>
<evidence type="ECO:0000256" key="6">
    <source>
        <dbReference type="PIRSR" id="PIRSR600175-1"/>
    </source>
</evidence>
<feature type="region of interest" description="Disordered" evidence="7">
    <location>
        <begin position="224"/>
        <end position="252"/>
    </location>
</feature>
<comment type="subcellular location">
    <subcellularLocation>
        <location evidence="1">Membrane</location>
        <topology evidence="1">Multi-pass membrane protein</topology>
    </subcellularLocation>
</comment>
<dbReference type="PANTHER" id="PTHR11616:SF289">
    <property type="entry name" value="TRANSPORTER"/>
    <property type="match status" value="1"/>
</dbReference>
<feature type="compositionally biased region" description="Basic and acidic residues" evidence="7">
    <location>
        <begin position="198"/>
        <end position="209"/>
    </location>
</feature>
<dbReference type="AlphaFoldDB" id="A0A315VN26"/>
<dbReference type="GO" id="GO:0046872">
    <property type="term" value="F:metal ion binding"/>
    <property type="evidence" value="ECO:0007669"/>
    <property type="project" value="UniProtKB-KW"/>
</dbReference>
<feature type="compositionally biased region" description="Basic and acidic residues" evidence="7">
    <location>
        <begin position="224"/>
        <end position="233"/>
    </location>
</feature>
<dbReference type="InterPro" id="IPR000175">
    <property type="entry name" value="Na/ntran_symport"/>
</dbReference>
<name>A0A315VN26_GAMAF</name>
<dbReference type="PROSITE" id="PS50267">
    <property type="entry name" value="NA_NEUROTRAN_SYMP_3"/>
    <property type="match status" value="1"/>
</dbReference>
<feature type="binding site" evidence="6">
    <location>
        <position position="273"/>
    </location>
    <ligand>
        <name>Na(+)</name>
        <dbReference type="ChEBI" id="CHEBI:29101"/>
        <label>1</label>
    </ligand>
</feature>
<evidence type="ECO:0000256" key="1">
    <source>
        <dbReference type="ARBA" id="ARBA00004141"/>
    </source>
</evidence>
<organism evidence="8 9">
    <name type="scientific">Gambusia affinis</name>
    <name type="common">Western mosquitofish</name>
    <name type="synonym">Heterandria affinis</name>
    <dbReference type="NCBI Taxonomy" id="33528"/>
    <lineage>
        <taxon>Eukaryota</taxon>
        <taxon>Metazoa</taxon>
        <taxon>Chordata</taxon>
        <taxon>Craniata</taxon>
        <taxon>Vertebrata</taxon>
        <taxon>Euteleostomi</taxon>
        <taxon>Actinopterygii</taxon>
        <taxon>Neopterygii</taxon>
        <taxon>Teleostei</taxon>
        <taxon>Neoteleostei</taxon>
        <taxon>Acanthomorphata</taxon>
        <taxon>Ovalentaria</taxon>
        <taxon>Atherinomorphae</taxon>
        <taxon>Cyprinodontiformes</taxon>
        <taxon>Poeciliidae</taxon>
        <taxon>Poeciliinae</taxon>
        <taxon>Gambusia</taxon>
    </lineage>
</organism>
<evidence type="ECO:0000256" key="5">
    <source>
        <dbReference type="ARBA" id="ARBA00023136"/>
    </source>
</evidence>
<feature type="binding site" evidence="6">
    <location>
        <position position="280"/>
    </location>
    <ligand>
        <name>Na(+)</name>
        <dbReference type="ChEBI" id="CHEBI:29101"/>
        <label>1</label>
    </ligand>
</feature>
<keyword evidence="6" id="KW-0479">Metal-binding</keyword>
<dbReference type="Pfam" id="PF00209">
    <property type="entry name" value="SNF"/>
    <property type="match status" value="1"/>
</dbReference>
<evidence type="ECO:0000256" key="7">
    <source>
        <dbReference type="SAM" id="MobiDB-lite"/>
    </source>
</evidence>
<dbReference type="GO" id="GO:0005332">
    <property type="term" value="F:gamma-aminobutyric acid:sodium:chloride symporter activity"/>
    <property type="evidence" value="ECO:0007669"/>
    <property type="project" value="TreeGrafter"/>
</dbReference>
<evidence type="ECO:0008006" key="10">
    <source>
        <dbReference type="Google" id="ProtNLM"/>
    </source>
</evidence>
<keyword evidence="5" id="KW-0472">Membrane</keyword>